<proteinExistence type="predicted"/>
<dbReference type="InterPro" id="IPR015943">
    <property type="entry name" value="WD40/YVTN_repeat-like_dom_sf"/>
</dbReference>
<evidence type="ECO:0000256" key="2">
    <source>
        <dbReference type="SAM" id="Phobius"/>
    </source>
</evidence>
<accession>A0ABW1KA79</accession>
<feature type="compositionally biased region" description="Polar residues" evidence="1">
    <location>
        <begin position="167"/>
        <end position="183"/>
    </location>
</feature>
<dbReference type="Gene3D" id="2.130.10.10">
    <property type="entry name" value="YVTN repeat-like/Quinoprotein amine dehydrogenase"/>
    <property type="match status" value="1"/>
</dbReference>
<dbReference type="Proteomes" id="UP001596203">
    <property type="component" value="Unassembled WGS sequence"/>
</dbReference>
<name>A0ABW1KA79_9ACTN</name>
<feature type="region of interest" description="Disordered" evidence="1">
    <location>
        <begin position="165"/>
        <end position="196"/>
    </location>
</feature>
<keyword evidence="2" id="KW-0472">Membrane</keyword>
<organism evidence="3 4">
    <name type="scientific">Plantactinospora solaniradicis</name>
    <dbReference type="NCBI Taxonomy" id="1723736"/>
    <lineage>
        <taxon>Bacteria</taxon>
        <taxon>Bacillati</taxon>
        <taxon>Actinomycetota</taxon>
        <taxon>Actinomycetes</taxon>
        <taxon>Micromonosporales</taxon>
        <taxon>Micromonosporaceae</taxon>
        <taxon>Plantactinospora</taxon>
    </lineage>
</organism>
<protein>
    <recommendedName>
        <fullName evidence="5">Exo-alpha-sialidase</fullName>
    </recommendedName>
</protein>
<keyword evidence="2" id="KW-0812">Transmembrane</keyword>
<dbReference type="SUPFAM" id="SSF110296">
    <property type="entry name" value="Oligoxyloglucan reducing end-specific cellobiohydrolase"/>
    <property type="match status" value="1"/>
</dbReference>
<feature type="transmembrane region" description="Helical" evidence="2">
    <location>
        <begin position="39"/>
        <end position="59"/>
    </location>
</feature>
<reference evidence="4" key="1">
    <citation type="journal article" date="2019" name="Int. J. Syst. Evol. Microbiol.">
        <title>The Global Catalogue of Microorganisms (GCM) 10K type strain sequencing project: providing services to taxonomists for standard genome sequencing and annotation.</title>
        <authorList>
            <consortium name="The Broad Institute Genomics Platform"/>
            <consortium name="The Broad Institute Genome Sequencing Center for Infectious Disease"/>
            <person name="Wu L."/>
            <person name="Ma J."/>
        </authorList>
    </citation>
    <scope>NUCLEOTIDE SEQUENCE [LARGE SCALE GENOMIC DNA]</scope>
    <source>
        <strain evidence="4">ZS-35-S2</strain>
    </source>
</reference>
<gene>
    <name evidence="3" type="ORF">ACFP2T_18500</name>
</gene>
<comment type="caution">
    <text evidence="3">The sequence shown here is derived from an EMBL/GenBank/DDBJ whole genome shotgun (WGS) entry which is preliminary data.</text>
</comment>
<evidence type="ECO:0000256" key="1">
    <source>
        <dbReference type="SAM" id="MobiDB-lite"/>
    </source>
</evidence>
<dbReference type="CDD" id="cd15482">
    <property type="entry name" value="Sialidase_non-viral"/>
    <property type="match status" value="1"/>
</dbReference>
<dbReference type="EMBL" id="JBHSPR010000013">
    <property type="protein sequence ID" value="MFC6018187.1"/>
    <property type="molecule type" value="Genomic_DNA"/>
</dbReference>
<sequence length="444" mass="47238">MRKPHFDGLRAYADDAIRQPDFAVIRQRATRVRRHRRRAAASSVAALVTALFATSLGYATAGGPQVPLPTPSISVDPDTGWPRVTSVVATGATDLYALVQRCRACPLELYASDDVGATWQRRSVPPAPDDDSGEPRAATIASVGRGALAWRDIRAVNLHDLEYWRSPQASPTGPADSTRSASVTEPPWTTIDGGRTWHRAKVDPKPVAAVPPGTRPVDCHLVGQPTPCRIYAMDLVSGRIAALARQPSGITFDQTWAGDTSVPLGAHLWVPGRDPATDRPAVASSSDGGRTWHTHVFTDGVPAVADHGTVAGKYLPEVAAGAGGTAYALIYRDGHGRDSYRTTDGGATWRPVPGGALAGVSTSGFVTADGAHIVTSGHNLSSGQEFRGSRNGGRYQPVTLPGYPADLMLSQLTSHQAAGRYLVLSESHLYLSDDGWTWRRVDLP</sequence>
<dbReference type="RefSeq" id="WP_377423316.1">
    <property type="nucleotide sequence ID" value="NZ_JBHSPR010000013.1"/>
</dbReference>
<keyword evidence="2" id="KW-1133">Transmembrane helix</keyword>
<evidence type="ECO:0000313" key="4">
    <source>
        <dbReference type="Proteomes" id="UP001596203"/>
    </source>
</evidence>
<evidence type="ECO:0008006" key="5">
    <source>
        <dbReference type="Google" id="ProtNLM"/>
    </source>
</evidence>
<keyword evidence="4" id="KW-1185">Reference proteome</keyword>
<evidence type="ECO:0000313" key="3">
    <source>
        <dbReference type="EMBL" id="MFC6018187.1"/>
    </source>
</evidence>